<dbReference type="PROSITE" id="PS00909">
    <property type="entry name" value="MR_MLE_2"/>
    <property type="match status" value="1"/>
</dbReference>
<dbReference type="SFLD" id="SFLDF00009">
    <property type="entry name" value="o-succinylbenzoate_synthase"/>
    <property type="match status" value="1"/>
</dbReference>
<sequence>MTLHFHQKKHTLNFKFKAGTSRGSLTSRDSYYVFLTDKQQGIQGIGEASPLKLLSIDDRDDLAALIQEFGLHFINIPVPTQAKEIYELVATTVPPELPSLRFAFETALLDLLNGGKRILFNNNFSHAQAPIPINGLIWMGDEKFMMDQVQAKLDAGFNCIKMKIGAIDFEKELAILSFIRSRYTKEQITLRVDANGAFTAAEAPDKLRRLAALDIHSIEQPIQAGQLMAMGDLCQQQILPIALDEELIGISGRKDKLNLLEAIRPQYIILKPTLLGGFLSTMEWIEVAALLGIGWWITSALESNIGLNAICQFTAQYPVQLPQGLGTGQLYTNNIESPLEVRRGQIFYNLEQQWGCL</sequence>
<dbReference type="SFLD" id="SFLDG00180">
    <property type="entry name" value="muconate_cycloisomerase"/>
    <property type="match status" value="1"/>
</dbReference>
<dbReference type="EMBL" id="JAUJEB010000004">
    <property type="protein sequence ID" value="MDN5214210.1"/>
    <property type="molecule type" value="Genomic_DNA"/>
</dbReference>
<dbReference type="PANTHER" id="PTHR48073">
    <property type="entry name" value="O-SUCCINYLBENZOATE SYNTHASE-RELATED"/>
    <property type="match status" value="1"/>
</dbReference>
<dbReference type="Gene3D" id="3.30.390.10">
    <property type="entry name" value="Enolase-like, N-terminal domain"/>
    <property type="match status" value="1"/>
</dbReference>
<dbReference type="InterPro" id="IPR029017">
    <property type="entry name" value="Enolase-like_N"/>
</dbReference>
<evidence type="ECO:0000313" key="3">
    <source>
        <dbReference type="EMBL" id="MDN5214210.1"/>
    </source>
</evidence>
<keyword evidence="1" id="KW-0479">Metal-binding</keyword>
<dbReference type="Pfam" id="PF13378">
    <property type="entry name" value="MR_MLE_C"/>
    <property type="match status" value="1"/>
</dbReference>
<reference evidence="3" key="1">
    <citation type="submission" date="2023-06" db="EMBL/GenBank/DDBJ databases">
        <title>Genomic of Agaribacillus aureum.</title>
        <authorList>
            <person name="Wang G."/>
        </authorList>
    </citation>
    <scope>NUCLEOTIDE SEQUENCE</scope>
    <source>
        <strain evidence="3">BMA12</strain>
    </source>
</reference>
<evidence type="ECO:0000256" key="1">
    <source>
        <dbReference type="ARBA" id="ARBA00022723"/>
    </source>
</evidence>
<dbReference type="SUPFAM" id="SSF54826">
    <property type="entry name" value="Enolase N-terminal domain-like"/>
    <property type="match status" value="1"/>
</dbReference>
<dbReference type="InterPro" id="IPR013342">
    <property type="entry name" value="Mandelate_racemase_C"/>
</dbReference>
<dbReference type="Proteomes" id="UP001172083">
    <property type="component" value="Unassembled WGS sequence"/>
</dbReference>
<dbReference type="SMART" id="SM00922">
    <property type="entry name" value="MR_MLE"/>
    <property type="match status" value="1"/>
</dbReference>
<proteinExistence type="predicted"/>
<dbReference type="SFLD" id="SFLDS00001">
    <property type="entry name" value="Enolase"/>
    <property type="match status" value="1"/>
</dbReference>
<dbReference type="PANTHER" id="PTHR48073:SF2">
    <property type="entry name" value="O-SUCCINYLBENZOATE SYNTHASE"/>
    <property type="match status" value="1"/>
</dbReference>
<accession>A0ABT8L8X4</accession>
<gene>
    <name evidence="3" type="ORF">QQ020_19185</name>
</gene>
<keyword evidence="4" id="KW-1185">Reference proteome</keyword>
<dbReference type="Gene3D" id="3.20.20.120">
    <property type="entry name" value="Enolase-like C-terminal domain"/>
    <property type="match status" value="1"/>
</dbReference>
<dbReference type="SUPFAM" id="SSF51604">
    <property type="entry name" value="Enolase C-terminal domain-like"/>
    <property type="match status" value="1"/>
</dbReference>
<feature type="domain" description="Mandelate racemase/muconate lactonizing enzyme C-terminal" evidence="2">
    <location>
        <begin position="142"/>
        <end position="240"/>
    </location>
</feature>
<dbReference type="InterPro" id="IPR036849">
    <property type="entry name" value="Enolase-like_C_sf"/>
</dbReference>
<protein>
    <submittedName>
        <fullName evidence="3">O-succinylbenzoate synthase</fullName>
    </submittedName>
</protein>
<organism evidence="3 4">
    <name type="scientific">Agaribacillus aureus</name>
    <dbReference type="NCBI Taxonomy" id="3051825"/>
    <lineage>
        <taxon>Bacteria</taxon>
        <taxon>Pseudomonadati</taxon>
        <taxon>Bacteroidota</taxon>
        <taxon>Cytophagia</taxon>
        <taxon>Cytophagales</taxon>
        <taxon>Splendidivirgaceae</taxon>
        <taxon>Agaribacillus</taxon>
    </lineage>
</organism>
<dbReference type="CDD" id="cd03320">
    <property type="entry name" value="OSBS"/>
    <property type="match status" value="1"/>
</dbReference>
<name>A0ABT8L8X4_9BACT</name>
<evidence type="ECO:0000259" key="2">
    <source>
        <dbReference type="SMART" id="SM00922"/>
    </source>
</evidence>
<evidence type="ECO:0000313" key="4">
    <source>
        <dbReference type="Proteomes" id="UP001172083"/>
    </source>
</evidence>
<dbReference type="InterPro" id="IPR029065">
    <property type="entry name" value="Enolase_C-like"/>
</dbReference>
<dbReference type="RefSeq" id="WP_346759545.1">
    <property type="nucleotide sequence ID" value="NZ_JAUJEB010000004.1"/>
</dbReference>
<dbReference type="InterPro" id="IPR018110">
    <property type="entry name" value="Mandel_Rmase/mucon_lact_enz_CS"/>
</dbReference>
<comment type="caution">
    <text evidence="3">The sequence shown here is derived from an EMBL/GenBank/DDBJ whole genome shotgun (WGS) entry which is preliminary data.</text>
</comment>